<dbReference type="InterPro" id="IPR008978">
    <property type="entry name" value="HSP20-like_chaperone"/>
</dbReference>
<feature type="domain" description="SHSP" evidence="5">
    <location>
        <begin position="33"/>
        <end position="156"/>
    </location>
</feature>
<dbReference type="InterPro" id="IPR002068">
    <property type="entry name" value="A-crystallin/Hsp20_dom"/>
</dbReference>
<evidence type="ECO:0000256" key="3">
    <source>
        <dbReference type="RuleBase" id="RU003616"/>
    </source>
</evidence>
<protein>
    <submittedName>
        <fullName evidence="6">HSP20-like chaperone</fullName>
    </submittedName>
</protein>
<dbReference type="SUPFAM" id="SSF49764">
    <property type="entry name" value="HSP20-like chaperones"/>
    <property type="match status" value="1"/>
</dbReference>
<evidence type="ECO:0000313" key="6">
    <source>
        <dbReference type="EMBL" id="KAJ3838345.1"/>
    </source>
</evidence>
<dbReference type="Proteomes" id="UP001163846">
    <property type="component" value="Unassembled WGS sequence"/>
</dbReference>
<dbReference type="InterPro" id="IPR031107">
    <property type="entry name" value="Small_HSP"/>
</dbReference>
<feature type="region of interest" description="Disordered" evidence="4">
    <location>
        <begin position="26"/>
        <end position="47"/>
    </location>
</feature>
<feature type="region of interest" description="Disordered" evidence="4">
    <location>
        <begin position="76"/>
        <end position="97"/>
    </location>
</feature>
<sequence length="156" mass="17517">MSIYFYEPFYNVERVFDKLFDTTFPQNGGATNGSTSSIKPKMDLHEDSSNNTVTATFELPGLQKEDVNVDVHDGRLTISGETKSSSEHQEEGYAIRERKSGKFSRMLRLPRDVKESRLLNGFKQEEEIKASMADGVLTVTFPKTAAETQPKKISVS</sequence>
<comment type="similarity">
    <text evidence="2 3">Belongs to the small heat shock protein (HSP20) family.</text>
</comment>
<keyword evidence="1" id="KW-0346">Stress response</keyword>
<dbReference type="Gene3D" id="2.60.40.790">
    <property type="match status" value="1"/>
</dbReference>
<feature type="compositionally biased region" description="Polar residues" evidence="4">
    <location>
        <begin position="26"/>
        <end position="38"/>
    </location>
</feature>
<comment type="caution">
    <text evidence="6">The sequence shown here is derived from an EMBL/GenBank/DDBJ whole genome shotgun (WGS) entry which is preliminary data.</text>
</comment>
<accession>A0AA38P905</accession>
<proteinExistence type="inferred from homology"/>
<name>A0AA38P905_9AGAR</name>
<dbReference type="PROSITE" id="PS01031">
    <property type="entry name" value="SHSP"/>
    <property type="match status" value="1"/>
</dbReference>
<evidence type="ECO:0000256" key="4">
    <source>
        <dbReference type="SAM" id="MobiDB-lite"/>
    </source>
</evidence>
<reference evidence="6" key="1">
    <citation type="submission" date="2022-08" db="EMBL/GenBank/DDBJ databases">
        <authorList>
            <consortium name="DOE Joint Genome Institute"/>
            <person name="Min B."/>
            <person name="Riley R."/>
            <person name="Sierra-Patev S."/>
            <person name="Naranjo-Ortiz M."/>
            <person name="Looney B."/>
            <person name="Konkel Z."/>
            <person name="Slot J.C."/>
            <person name="Sakamoto Y."/>
            <person name="Steenwyk J.L."/>
            <person name="Rokas A."/>
            <person name="Carro J."/>
            <person name="Camarero S."/>
            <person name="Ferreira P."/>
            <person name="Molpeceres G."/>
            <person name="Ruiz-Duenas F.J."/>
            <person name="Serrano A."/>
            <person name="Henrissat B."/>
            <person name="Drula E."/>
            <person name="Hughes K.W."/>
            <person name="Mata J.L."/>
            <person name="Ishikawa N.K."/>
            <person name="Vargas-Isla R."/>
            <person name="Ushijima S."/>
            <person name="Smith C.A."/>
            <person name="Ahrendt S."/>
            <person name="Andreopoulos W."/>
            <person name="He G."/>
            <person name="Labutti K."/>
            <person name="Lipzen A."/>
            <person name="Ng V."/>
            <person name="Sandor L."/>
            <person name="Barry K."/>
            <person name="Martinez A.T."/>
            <person name="Xiao Y."/>
            <person name="Gibbons J.G."/>
            <person name="Terashima K."/>
            <person name="Hibbett D.S."/>
            <person name="Grigoriev I.V."/>
        </authorList>
    </citation>
    <scope>NUCLEOTIDE SEQUENCE</scope>
    <source>
        <strain evidence="6">TFB9207</strain>
    </source>
</reference>
<evidence type="ECO:0000256" key="1">
    <source>
        <dbReference type="ARBA" id="ARBA00023016"/>
    </source>
</evidence>
<evidence type="ECO:0000259" key="5">
    <source>
        <dbReference type="PROSITE" id="PS01031"/>
    </source>
</evidence>
<dbReference type="AlphaFoldDB" id="A0AA38P905"/>
<dbReference type="CDD" id="cd06464">
    <property type="entry name" value="ACD_sHsps-like"/>
    <property type="match status" value="1"/>
</dbReference>
<evidence type="ECO:0000256" key="2">
    <source>
        <dbReference type="PROSITE-ProRule" id="PRU00285"/>
    </source>
</evidence>
<dbReference type="EMBL" id="MU806188">
    <property type="protein sequence ID" value="KAJ3838345.1"/>
    <property type="molecule type" value="Genomic_DNA"/>
</dbReference>
<gene>
    <name evidence="6" type="ORF">F5878DRAFT_642066</name>
</gene>
<dbReference type="PANTHER" id="PTHR11527">
    <property type="entry name" value="HEAT-SHOCK PROTEIN 20 FAMILY MEMBER"/>
    <property type="match status" value="1"/>
</dbReference>
<keyword evidence="7" id="KW-1185">Reference proteome</keyword>
<evidence type="ECO:0000313" key="7">
    <source>
        <dbReference type="Proteomes" id="UP001163846"/>
    </source>
</evidence>
<feature type="compositionally biased region" description="Basic and acidic residues" evidence="4">
    <location>
        <begin position="84"/>
        <end position="97"/>
    </location>
</feature>
<dbReference type="Pfam" id="PF00011">
    <property type="entry name" value="HSP20"/>
    <property type="match status" value="1"/>
</dbReference>
<organism evidence="6 7">
    <name type="scientific">Lentinula raphanica</name>
    <dbReference type="NCBI Taxonomy" id="153919"/>
    <lineage>
        <taxon>Eukaryota</taxon>
        <taxon>Fungi</taxon>
        <taxon>Dikarya</taxon>
        <taxon>Basidiomycota</taxon>
        <taxon>Agaricomycotina</taxon>
        <taxon>Agaricomycetes</taxon>
        <taxon>Agaricomycetidae</taxon>
        <taxon>Agaricales</taxon>
        <taxon>Marasmiineae</taxon>
        <taxon>Omphalotaceae</taxon>
        <taxon>Lentinula</taxon>
    </lineage>
</organism>